<dbReference type="Pfam" id="PF01555">
    <property type="entry name" value="N6_N4_Mtase"/>
    <property type="match status" value="1"/>
</dbReference>
<dbReference type="InterPro" id="IPR002941">
    <property type="entry name" value="DNA_methylase_N4/N6"/>
</dbReference>
<dbReference type="GO" id="GO:0032259">
    <property type="term" value="P:methylation"/>
    <property type="evidence" value="ECO:0007669"/>
    <property type="project" value="UniProtKB-KW"/>
</dbReference>
<name>A0A5L8Q240_CAMUP</name>
<dbReference type="EC" id="2.1.1.72" evidence="2"/>
<evidence type="ECO:0000256" key="1">
    <source>
        <dbReference type="ARBA" id="ARBA00006594"/>
    </source>
</evidence>
<dbReference type="PRINTS" id="PR00506">
    <property type="entry name" value="D21N6MTFRASE"/>
</dbReference>
<evidence type="ECO:0000256" key="5">
    <source>
        <dbReference type="ARBA" id="ARBA00022691"/>
    </source>
</evidence>
<proteinExistence type="inferred from homology"/>
<keyword evidence="3 8" id="KW-0489">Methyltransferase</keyword>
<feature type="domain" description="DNA methylase N-4/N-6" evidence="7">
    <location>
        <begin position="401"/>
        <end position="741"/>
    </location>
</feature>
<sequence length="904" mass="105925">MMSYQQAFYLKLKECYLGVRIEEEGERGLFKQSGFTNLLHIKQKYFENISAYLEGEKLGHLDYNKLYDFFSAYLNEAGTPFFYDTPSYKNIYARVYSNSKDVSLFYKTQNLYYVKLDTIYKPLILKDEDEKYSFHFLTDDFMQNVDNNKNKIIFYLQNIEDNEINIKVINDKNLNLVKVFKQNSNEFSEDFFKALRQNEIIIKEDELKSLFKSYKKQNEIDFFIHKNAKAFLKEQFDLWLCRYMLDGVTEWKKERIDDLNHIKKVTHTLIDKIAAFEEELKALWLKPKFAKNVHYVFSLDVIKAYAKEGEKFLKELFEDKNFKKQIQEWQDLGLIDESFQVQNINEKYQFLPLDTKYLSEKNAYKLLSAFENLDAVLNGELVKVDNFQALNSLLPKYQNKVDLIYIDPPYNTGNDGFIYTDKFNHSSWLAMMANRLELAKEFLKDKGSIFISIDDNEQARLKILCDELFEEENFISNVVWLKGNAQNDADTIQRNQEYILSYAKNIETKPIRAIKQEVRVKAFKDEKTGKFYYEGAGLIMGGGDGGNLENRPNLGYAFYYNPQTNDIKPLLDYDKEFVKTTINHDELYNDNEELIKQGYVPIRPPQMGAGKTLNELDRILIKNGKDGYSVLRKEWLNSKQVKQDEKGDYYAMVEKENPPKSFIDFVGNGVGTKELKELFNDKVFNNPKPEKLLKRICEIASSEESIVLDFFAGSGTSLATAQKLGRKWLGIEMGEYFYKVIIPRFKKVIAGFQSGISKECDYKGGGAFRYYELESYEEALKECEYVLTDFQCERNTSKTANNNAEAIYPAKDYQKAQKIIDYRKSRKLIKKLNKGETITLDMSGYRKEFDLFHTLANLQGLKIKRLFLDSNNIESCEFDNGDIVSLEQIDLHSYPKLKNLIWWE</sequence>
<keyword evidence="5" id="KW-0949">S-adenosyl-L-methionine</keyword>
<evidence type="ECO:0000313" key="8">
    <source>
        <dbReference type="EMBL" id="EAL3776642.1"/>
    </source>
</evidence>
<comment type="similarity">
    <text evidence="1">Belongs to the N(4)/N(6)-methyltransferase family.</text>
</comment>
<dbReference type="Gene3D" id="3.40.50.150">
    <property type="entry name" value="Vaccinia Virus protein VP39"/>
    <property type="match status" value="1"/>
</dbReference>
<evidence type="ECO:0000256" key="2">
    <source>
        <dbReference type="ARBA" id="ARBA00011900"/>
    </source>
</evidence>
<keyword evidence="4 8" id="KW-0808">Transferase</keyword>
<dbReference type="InterPro" id="IPR002052">
    <property type="entry name" value="DNA_methylase_N6_adenine_CS"/>
</dbReference>
<gene>
    <name evidence="8" type="ORF">BSY74_03820</name>
</gene>
<evidence type="ECO:0000259" key="7">
    <source>
        <dbReference type="Pfam" id="PF01555"/>
    </source>
</evidence>
<dbReference type="InterPro" id="IPR029063">
    <property type="entry name" value="SAM-dependent_MTases_sf"/>
</dbReference>
<dbReference type="EMBL" id="AACNSW010000009">
    <property type="protein sequence ID" value="EAL3776642.1"/>
    <property type="molecule type" value="Genomic_DNA"/>
</dbReference>
<accession>A0A5L8Q240</accession>
<dbReference type="GO" id="GO:0003677">
    <property type="term" value="F:DNA binding"/>
    <property type="evidence" value="ECO:0007669"/>
    <property type="project" value="InterPro"/>
</dbReference>
<evidence type="ECO:0000256" key="6">
    <source>
        <dbReference type="ARBA" id="ARBA00047942"/>
    </source>
</evidence>
<comment type="catalytic activity">
    <reaction evidence="6">
        <text>a 2'-deoxyadenosine in DNA + S-adenosyl-L-methionine = an N(6)-methyl-2'-deoxyadenosine in DNA + S-adenosyl-L-homocysteine + H(+)</text>
        <dbReference type="Rhea" id="RHEA:15197"/>
        <dbReference type="Rhea" id="RHEA-COMP:12418"/>
        <dbReference type="Rhea" id="RHEA-COMP:12419"/>
        <dbReference type="ChEBI" id="CHEBI:15378"/>
        <dbReference type="ChEBI" id="CHEBI:57856"/>
        <dbReference type="ChEBI" id="CHEBI:59789"/>
        <dbReference type="ChEBI" id="CHEBI:90615"/>
        <dbReference type="ChEBI" id="CHEBI:90616"/>
        <dbReference type="EC" id="2.1.1.72"/>
    </reaction>
</comment>
<protein>
    <recommendedName>
        <fullName evidence="2">site-specific DNA-methyltransferase (adenine-specific)</fullName>
        <ecNumber evidence="2">2.1.1.72</ecNumber>
    </recommendedName>
</protein>
<dbReference type="GO" id="GO:0008170">
    <property type="term" value="F:N-methyltransferase activity"/>
    <property type="evidence" value="ECO:0007669"/>
    <property type="project" value="InterPro"/>
</dbReference>
<evidence type="ECO:0000256" key="4">
    <source>
        <dbReference type="ARBA" id="ARBA00022679"/>
    </source>
</evidence>
<dbReference type="InterPro" id="IPR002295">
    <property type="entry name" value="N4/N6-MTase_EcoPI_Mod-like"/>
</dbReference>
<dbReference type="PROSITE" id="PS00092">
    <property type="entry name" value="N6_MTASE"/>
    <property type="match status" value="1"/>
</dbReference>
<organism evidence="8">
    <name type="scientific">Campylobacter upsaliensis</name>
    <dbReference type="NCBI Taxonomy" id="28080"/>
    <lineage>
        <taxon>Bacteria</taxon>
        <taxon>Pseudomonadati</taxon>
        <taxon>Campylobacterota</taxon>
        <taxon>Epsilonproteobacteria</taxon>
        <taxon>Campylobacterales</taxon>
        <taxon>Campylobacteraceae</taxon>
        <taxon>Campylobacter</taxon>
    </lineage>
</organism>
<comment type="caution">
    <text evidence="8">The sequence shown here is derived from an EMBL/GenBank/DDBJ whole genome shotgun (WGS) entry which is preliminary data.</text>
</comment>
<reference evidence="8" key="1">
    <citation type="submission" date="2018-05" db="EMBL/GenBank/DDBJ databases">
        <authorList>
            <consortium name="PulseNet: The National Subtyping Network for Foodborne Disease Surveillance"/>
            <person name="Tarr C.L."/>
            <person name="Trees E."/>
            <person name="Katz L.S."/>
            <person name="Carleton-Romer H.A."/>
            <person name="Stroika S."/>
            <person name="Kucerova Z."/>
            <person name="Roache K.F."/>
            <person name="Sabol A.L."/>
            <person name="Besser J."/>
            <person name="Gerner-Smidt P."/>
        </authorList>
    </citation>
    <scope>NUCLEOTIDE SEQUENCE</scope>
    <source>
        <strain evidence="8">PNUSAC001154</strain>
    </source>
</reference>
<dbReference type="SUPFAM" id="SSF53335">
    <property type="entry name" value="S-adenosyl-L-methionine-dependent methyltransferases"/>
    <property type="match status" value="1"/>
</dbReference>
<dbReference type="AlphaFoldDB" id="A0A5L8Q240"/>
<dbReference type="GO" id="GO:0009007">
    <property type="term" value="F:site-specific DNA-methyltransferase (adenine-specific) activity"/>
    <property type="evidence" value="ECO:0007669"/>
    <property type="project" value="UniProtKB-EC"/>
</dbReference>
<evidence type="ECO:0000256" key="3">
    <source>
        <dbReference type="ARBA" id="ARBA00022603"/>
    </source>
</evidence>